<evidence type="ECO:0000313" key="2">
    <source>
        <dbReference type="EMBL" id="MBB2146807.1"/>
    </source>
</evidence>
<dbReference type="Proteomes" id="UP000601055">
    <property type="component" value="Unassembled WGS sequence"/>
</dbReference>
<evidence type="ECO:0000256" key="1">
    <source>
        <dbReference type="SAM" id="Phobius"/>
    </source>
</evidence>
<protein>
    <recommendedName>
        <fullName evidence="4">Transcriptional regulator, TetR family</fullName>
    </recommendedName>
</protein>
<dbReference type="RefSeq" id="WP_182923445.1">
    <property type="nucleotide sequence ID" value="NZ_WNXD01000002.1"/>
</dbReference>
<proteinExistence type="predicted"/>
<organism evidence="2 3">
    <name type="scientific">Pedobacter planticolens</name>
    <dbReference type="NCBI Taxonomy" id="2679964"/>
    <lineage>
        <taxon>Bacteria</taxon>
        <taxon>Pseudomonadati</taxon>
        <taxon>Bacteroidota</taxon>
        <taxon>Sphingobacteriia</taxon>
        <taxon>Sphingobacteriales</taxon>
        <taxon>Sphingobacteriaceae</taxon>
        <taxon>Pedobacter</taxon>
    </lineage>
</organism>
<keyword evidence="1" id="KW-1133">Transmembrane helix</keyword>
<keyword evidence="1" id="KW-0472">Membrane</keyword>
<keyword evidence="1" id="KW-0812">Transmembrane</keyword>
<gene>
    <name evidence="2" type="ORF">GM921_14990</name>
</gene>
<keyword evidence="3" id="KW-1185">Reference proteome</keyword>
<accession>A0A923DZ98</accession>
<evidence type="ECO:0008006" key="4">
    <source>
        <dbReference type="Google" id="ProtNLM"/>
    </source>
</evidence>
<dbReference type="EMBL" id="WNXD01000002">
    <property type="protein sequence ID" value="MBB2146807.1"/>
    <property type="molecule type" value="Genomic_DNA"/>
</dbReference>
<sequence>MARQKRINQRGEQTRRKLLDAVAEIMREHGFVGLTAAQITKWALKDKNAIPNHFDSLVNLKKAYIKEKDYWPPFFERFKLSSDADAIEMEGLFAEVMKENFRFFESNEEMQKIILWQISEESPLLRSISEAREKEAAKLLSMTDPFFRFTEINYRAVMALLLGGIYYIVLHSNTNKSVVCGLNIHVEKERNELLRTIEQIVSWAWKQATHHKLGELNAKKMNYEFEGLENLASQFLKRAKEGNKVDFSSSLLIEELKRVEEVLLRQLLAITDSGHIENFLKINLHRLVGIADNFYDGGRESFFVEARLVLATIHKVCGPVMEMVPGSLKLPKLFVVEKSVEFDKRAIEIANVLSVAKMDKLLIRIVLTPFRRFSEEKRNLKWSDYRYLNKYALHLEGLLFGGEKVTVSEDQIIDVLIELGLNHVTLISFFAMRLKEKMLGLRFIERSDLLFEARKRVSQLSLFVMMCYERDKMSTSAEILKWLDAEIEALREEPAEIGLNVMKIRSRMRVLELAFWQKLQYDHGVYEEDNLDVFTDKIAHNFSSKGQEVLSGKSIKSKLYGKELSVISATEKLLVEMLEDVRRFL</sequence>
<dbReference type="Gene3D" id="1.10.357.10">
    <property type="entry name" value="Tetracycline Repressor, domain 2"/>
    <property type="match status" value="1"/>
</dbReference>
<reference evidence="2" key="1">
    <citation type="submission" date="2019-11" db="EMBL/GenBank/DDBJ databases">
        <title>Description of Pedobacter sp. LMG 31464T.</title>
        <authorList>
            <person name="Carlier A."/>
            <person name="Qi S."/>
            <person name="Vandamme P."/>
        </authorList>
    </citation>
    <scope>NUCLEOTIDE SEQUENCE</scope>
    <source>
        <strain evidence="2">LMG 31464</strain>
    </source>
</reference>
<dbReference type="SUPFAM" id="SSF46689">
    <property type="entry name" value="Homeodomain-like"/>
    <property type="match status" value="1"/>
</dbReference>
<dbReference type="InterPro" id="IPR009057">
    <property type="entry name" value="Homeodomain-like_sf"/>
</dbReference>
<evidence type="ECO:0000313" key="3">
    <source>
        <dbReference type="Proteomes" id="UP000601055"/>
    </source>
</evidence>
<name>A0A923DZ98_9SPHI</name>
<feature type="transmembrane region" description="Helical" evidence="1">
    <location>
        <begin position="152"/>
        <end position="170"/>
    </location>
</feature>
<comment type="caution">
    <text evidence="2">The sequence shown here is derived from an EMBL/GenBank/DDBJ whole genome shotgun (WGS) entry which is preliminary data.</text>
</comment>
<dbReference type="AlphaFoldDB" id="A0A923DZ98"/>